<dbReference type="Gene3D" id="3.30.420.10">
    <property type="entry name" value="Ribonuclease H-like superfamily/Ribonuclease H"/>
    <property type="match status" value="1"/>
</dbReference>
<dbReference type="AlphaFoldDB" id="A0AAN7P1W8"/>
<proteinExistence type="predicted"/>
<dbReference type="GO" id="GO:0003676">
    <property type="term" value="F:nucleic acid binding"/>
    <property type="evidence" value="ECO:0007669"/>
    <property type="project" value="InterPro"/>
</dbReference>
<organism evidence="2 3">
    <name type="scientific">Mycteria americana</name>
    <name type="common">Wood stork</name>
    <dbReference type="NCBI Taxonomy" id="33587"/>
    <lineage>
        <taxon>Eukaryota</taxon>
        <taxon>Metazoa</taxon>
        <taxon>Chordata</taxon>
        <taxon>Craniata</taxon>
        <taxon>Vertebrata</taxon>
        <taxon>Euteleostomi</taxon>
        <taxon>Archelosauria</taxon>
        <taxon>Archosauria</taxon>
        <taxon>Dinosauria</taxon>
        <taxon>Saurischia</taxon>
        <taxon>Theropoda</taxon>
        <taxon>Coelurosauria</taxon>
        <taxon>Aves</taxon>
        <taxon>Neognathae</taxon>
        <taxon>Neoaves</taxon>
        <taxon>Aequornithes</taxon>
        <taxon>Ciconiiformes</taxon>
        <taxon>Ciconiidae</taxon>
        <taxon>Mycteria</taxon>
    </lineage>
</organism>
<dbReference type="Proteomes" id="UP001333110">
    <property type="component" value="Unassembled WGS sequence"/>
</dbReference>
<dbReference type="InterPro" id="IPR001584">
    <property type="entry name" value="Integrase_cat-core"/>
</dbReference>
<evidence type="ECO:0000313" key="3">
    <source>
        <dbReference type="Proteomes" id="UP001333110"/>
    </source>
</evidence>
<dbReference type="SUPFAM" id="SSF53098">
    <property type="entry name" value="Ribonuclease H-like"/>
    <property type="match status" value="1"/>
</dbReference>
<evidence type="ECO:0000313" key="2">
    <source>
        <dbReference type="EMBL" id="KAK4820268.1"/>
    </source>
</evidence>
<dbReference type="GO" id="GO:0015074">
    <property type="term" value="P:DNA integration"/>
    <property type="evidence" value="ECO:0007669"/>
    <property type="project" value="InterPro"/>
</dbReference>
<accession>A0AAN7P1W8</accession>
<comment type="caution">
    <text evidence="2">The sequence shown here is derived from an EMBL/GenBank/DDBJ whole genome shotgun (WGS) entry which is preliminary data.</text>
</comment>
<sequence length="383" mass="41825">MVEATTGWLETYPVPHATARNAILALENQILWRHGTPEIIESDTGTHFRNNLIDTWAKEWVYHIPCHAPASWKIERYNGLLKTTLRAMGAGTFKHWDTHLAKATWLVNTRGSANRAGPAQSKLLHTVEGDKVPLVHIKNMLGEAVWVTPASGKGKPIRGIAFAQGPGCTWWVIKCHGNQQESQAAKGAAQVCAEQALCNSALGPGSIMVVPSPDCGCTTLGKTFSKLIYKANIYIQRAVFKVGSVPDPAQLREPSGGDRAVGSDGSCYATERKVHEITSPAGPPHLAEIQHQQQREKSTTCPCRAAPVQLIRTACTAIAPRGFYSLLGIKLNPESDFYQVSLNLGQINLMHCTNTPLLVPLEGKDSVETEPWEAKRWKGLCQC</sequence>
<dbReference type="EMBL" id="JAUNZN010000006">
    <property type="protein sequence ID" value="KAK4820268.1"/>
    <property type="molecule type" value="Genomic_DNA"/>
</dbReference>
<protein>
    <recommendedName>
        <fullName evidence="1">Integrase catalytic domain-containing protein</fullName>
    </recommendedName>
</protein>
<feature type="domain" description="Integrase catalytic" evidence="1">
    <location>
        <begin position="1"/>
        <end position="128"/>
    </location>
</feature>
<reference evidence="2 3" key="1">
    <citation type="journal article" date="2023" name="J. Hered.">
        <title>Chromosome-level genome of the wood stork (Mycteria americana) provides insight into avian chromosome evolution.</title>
        <authorList>
            <person name="Flamio R. Jr."/>
            <person name="Ramstad K.M."/>
        </authorList>
    </citation>
    <scope>NUCLEOTIDE SEQUENCE [LARGE SCALE GENOMIC DNA]</scope>
    <source>
        <strain evidence="2">JAX WOST 10</strain>
    </source>
</reference>
<keyword evidence="3" id="KW-1185">Reference proteome</keyword>
<gene>
    <name evidence="2" type="ORF">QYF61_022838</name>
</gene>
<dbReference type="PROSITE" id="PS50994">
    <property type="entry name" value="INTEGRASE"/>
    <property type="match status" value="1"/>
</dbReference>
<evidence type="ECO:0000259" key="1">
    <source>
        <dbReference type="PROSITE" id="PS50994"/>
    </source>
</evidence>
<name>A0AAN7P1W8_MYCAM</name>
<dbReference type="InterPro" id="IPR036397">
    <property type="entry name" value="RNaseH_sf"/>
</dbReference>
<dbReference type="InterPro" id="IPR012337">
    <property type="entry name" value="RNaseH-like_sf"/>
</dbReference>